<gene>
    <name evidence="3" type="ORF">GKS16_03560</name>
</gene>
<dbReference type="Gene3D" id="3.10.180.10">
    <property type="entry name" value="2,3-Dihydroxybiphenyl 1,2-Dioxygenase, domain 1"/>
    <property type="match status" value="1"/>
</dbReference>
<dbReference type="AlphaFoldDB" id="A0A6L6G7F4"/>
<dbReference type="InterPro" id="IPR032703">
    <property type="entry name" value="CppA_C"/>
</dbReference>
<dbReference type="Gene3D" id="3.10.180.40">
    <property type="entry name" value="C3-degrading proteinase like domains"/>
    <property type="match status" value="1"/>
</dbReference>
<proteinExistence type="predicted"/>
<accession>A0A6L6G7F4</accession>
<sequence>MTLLENAVFKTPVLRVNNRQLNIDFYQKNLGFRLVSEENAIAIFSSYGKKENRFVIEESPSVRTRAVEGPKKVNQIIIKTSQPKDIEQLLAHGAKADKVYIGQNGYAFETISPEGDHFLLHAEEDVSHLELTDLPSLTKDDAFKGLSDFTFEKIVLNVLDQENSRDFYLKIFEGEFPIELDFVQMQGPDLALEPHIAWDLEILEVGVPKDFDLAKLKSQLEAKGLSIYLDTKETVLVLSDPSLIEIWFMK</sequence>
<dbReference type="RefSeq" id="WP_037592692.1">
    <property type="nucleotide sequence ID" value="NZ_BAABQL010000001.1"/>
</dbReference>
<organism evidence="3 4">
    <name type="scientific">Streptococcus uberis</name>
    <dbReference type="NCBI Taxonomy" id="1349"/>
    <lineage>
        <taxon>Bacteria</taxon>
        <taxon>Bacillati</taxon>
        <taxon>Bacillota</taxon>
        <taxon>Bacilli</taxon>
        <taxon>Lactobacillales</taxon>
        <taxon>Streptococcaceae</taxon>
        <taxon>Streptococcus</taxon>
    </lineage>
</organism>
<name>A0A6L6G7F4_STRUB</name>
<dbReference type="Pfam" id="PF14506">
    <property type="entry name" value="CppA_N"/>
    <property type="match status" value="1"/>
</dbReference>
<dbReference type="SUPFAM" id="SSF54593">
    <property type="entry name" value="Glyoxalase/Bleomycin resistance protein/Dihydroxybiphenyl dioxygenase"/>
    <property type="match status" value="1"/>
</dbReference>
<evidence type="ECO:0000313" key="4">
    <source>
        <dbReference type="Proteomes" id="UP000483839"/>
    </source>
</evidence>
<dbReference type="Proteomes" id="UP000483839">
    <property type="component" value="Unassembled WGS sequence"/>
</dbReference>
<dbReference type="InterPro" id="IPR032702">
    <property type="entry name" value="CppA_N"/>
</dbReference>
<evidence type="ECO:0000259" key="1">
    <source>
        <dbReference type="Pfam" id="PF14506"/>
    </source>
</evidence>
<feature type="domain" description="CppA C-terminal" evidence="2">
    <location>
        <begin position="146"/>
        <end position="248"/>
    </location>
</feature>
<dbReference type="EMBL" id="WLXI01000035">
    <property type="protein sequence ID" value="MTD01352.1"/>
    <property type="molecule type" value="Genomic_DNA"/>
</dbReference>
<reference evidence="3 4" key="1">
    <citation type="submission" date="2019-11" db="EMBL/GenBank/DDBJ databases">
        <title>Streptococcus uberis isolated from clinical mastitis cases on a southeastern Queensland dairy.</title>
        <authorList>
            <person name="Workentine M.L."/>
            <person name="Price R."/>
            <person name="Olchowy T."/>
        </authorList>
    </citation>
    <scope>NUCLEOTIDE SEQUENCE [LARGE SCALE GENOMIC DNA]</scope>
    <source>
        <strain evidence="3 4">OLC4459-A17</strain>
    </source>
</reference>
<dbReference type="GeneID" id="93826895"/>
<dbReference type="Pfam" id="PF14507">
    <property type="entry name" value="CppA_C"/>
    <property type="match status" value="1"/>
</dbReference>
<feature type="domain" description="CppA N-terminal" evidence="1">
    <location>
        <begin position="9"/>
        <end position="130"/>
    </location>
</feature>
<evidence type="ECO:0000313" key="3">
    <source>
        <dbReference type="EMBL" id="MTD01352.1"/>
    </source>
</evidence>
<protein>
    <submittedName>
        <fullName evidence="3">Peptidase</fullName>
    </submittedName>
</protein>
<dbReference type="InterPro" id="IPR029068">
    <property type="entry name" value="Glyas_Bleomycin-R_OHBP_Dase"/>
</dbReference>
<comment type="caution">
    <text evidence="3">The sequence shown here is derived from an EMBL/GenBank/DDBJ whole genome shotgun (WGS) entry which is preliminary data.</text>
</comment>
<evidence type="ECO:0000259" key="2">
    <source>
        <dbReference type="Pfam" id="PF14507"/>
    </source>
</evidence>